<dbReference type="Proteomes" id="UP001162044">
    <property type="component" value="Unassembled WGS sequence"/>
</dbReference>
<sequence length="159" mass="17375">MIDSDKTSLTFNSYASVADLKSYASARQLTLPNEGLEGLLIVAMDYLESQKWLGKRTDAHQPLSFPRTGLIRDGIAVSSEIIPRQVIQAQCRLAIESQENDLQPTLGGEIIAERIEGAIDLKYAEGTNTGTPNFAWLKGLLSGLIDISEGFAINTFAMR</sequence>
<evidence type="ECO:0000259" key="1">
    <source>
        <dbReference type="Pfam" id="PF20557"/>
    </source>
</evidence>
<reference evidence="2" key="2">
    <citation type="submission" date="2023-10" db="EMBL/GenBank/DDBJ databases">
        <title>Analysis of Resistance Genes of Carbapenem-resistant Providencia rettgeri.</title>
        <authorList>
            <person name="Liu M."/>
        </authorList>
    </citation>
    <scope>NUCLEOTIDE SEQUENCE</scope>
    <source>
        <strain evidence="2">QITACRE101</strain>
    </source>
</reference>
<dbReference type="AlphaFoldDB" id="A0AB35L880"/>
<reference evidence="2" key="1">
    <citation type="submission" date="2023-04" db="EMBL/GenBank/DDBJ databases">
        <authorList>
            <person name="Li W."/>
        </authorList>
    </citation>
    <scope>NUCLEOTIDE SEQUENCE</scope>
    <source>
        <strain evidence="2">QITACRE101</strain>
    </source>
</reference>
<gene>
    <name evidence="2" type="ORF">QDQ51_05075</name>
</gene>
<organism evidence="2 3">
    <name type="scientific">Providencia rettgeri</name>
    <dbReference type="NCBI Taxonomy" id="587"/>
    <lineage>
        <taxon>Bacteria</taxon>
        <taxon>Pseudomonadati</taxon>
        <taxon>Pseudomonadota</taxon>
        <taxon>Gammaproteobacteria</taxon>
        <taxon>Enterobacterales</taxon>
        <taxon>Morganellaceae</taxon>
        <taxon>Providencia</taxon>
    </lineage>
</organism>
<evidence type="ECO:0000313" key="3">
    <source>
        <dbReference type="Proteomes" id="UP001162044"/>
    </source>
</evidence>
<dbReference type="RefSeq" id="WP_164528716.1">
    <property type="nucleotide sequence ID" value="NZ_JARVQW010000001.1"/>
</dbReference>
<dbReference type="Pfam" id="PF20557">
    <property type="entry name" value="DnaT_2"/>
    <property type="match status" value="1"/>
</dbReference>
<proteinExistence type="predicted"/>
<accession>A0AB35L880</accession>
<feature type="domain" description="Putative DnaT-like" evidence="1">
    <location>
        <begin position="8"/>
        <end position="159"/>
    </location>
</feature>
<name>A0AB35L880_PRORE</name>
<dbReference type="EMBL" id="JARVQW010000001">
    <property type="protein sequence ID" value="MDH2304791.1"/>
    <property type="molecule type" value="Genomic_DNA"/>
</dbReference>
<comment type="caution">
    <text evidence="2">The sequence shown here is derived from an EMBL/GenBank/DDBJ whole genome shotgun (WGS) entry which is preliminary data.</text>
</comment>
<dbReference type="InterPro" id="IPR046787">
    <property type="entry name" value="DnaT_2"/>
</dbReference>
<evidence type="ECO:0000313" key="2">
    <source>
        <dbReference type="EMBL" id="MDH2304791.1"/>
    </source>
</evidence>
<protein>
    <recommendedName>
        <fullName evidence="1">Putative DnaT-like domain-containing protein</fullName>
    </recommendedName>
</protein>